<dbReference type="EMBL" id="LJHD01000084">
    <property type="protein sequence ID" value="ONI44938.1"/>
    <property type="molecule type" value="Genomic_DNA"/>
</dbReference>
<sequence length="106" mass="12196">MRVIQNLLDNAIKFQNGVITIETIEKNEKLWIYMKNNGEPIPKEEISNIWDRFYKSDRSRGKDKKGMGIGLVIVKELIKQHGEAVGVSSDENGSTFYFSVQKTELF</sequence>
<protein>
    <submittedName>
        <fullName evidence="1">Uncharacterized protein</fullName>
    </submittedName>
</protein>
<organism evidence="1 2">
    <name type="scientific">Candidatus Epulonipiscium fishelsonii</name>
    <dbReference type="NCBI Taxonomy" id="77094"/>
    <lineage>
        <taxon>Bacteria</taxon>
        <taxon>Bacillati</taxon>
        <taxon>Bacillota</taxon>
        <taxon>Clostridia</taxon>
        <taxon>Lachnospirales</taxon>
        <taxon>Lachnospiraceae</taxon>
        <taxon>Candidatus Epulonipiscium</taxon>
    </lineage>
</organism>
<gene>
    <name evidence="1" type="ORF">AN640_05110</name>
</gene>
<comment type="caution">
    <text evidence="1">The sequence shown here is derived from an EMBL/GenBank/DDBJ whole genome shotgun (WGS) entry which is preliminary data.</text>
</comment>
<dbReference type="Proteomes" id="UP000188637">
    <property type="component" value="Unassembled WGS sequence"/>
</dbReference>
<keyword evidence="2" id="KW-1185">Reference proteome</keyword>
<accession>A0ACC8XIL5</accession>
<proteinExistence type="predicted"/>
<evidence type="ECO:0000313" key="1">
    <source>
        <dbReference type="EMBL" id="ONI44938.1"/>
    </source>
</evidence>
<evidence type="ECO:0000313" key="2">
    <source>
        <dbReference type="Proteomes" id="UP000188637"/>
    </source>
</evidence>
<reference evidence="1" key="1">
    <citation type="submission" date="2016-08" db="EMBL/GenBank/DDBJ databases">
        <authorList>
            <person name="Ngugi D.K."/>
            <person name="Miyake S."/>
            <person name="Stingl U."/>
        </authorList>
    </citation>
    <scope>NUCLEOTIDE SEQUENCE</scope>
    <source>
        <strain evidence="1">SCG-D08WGA-EpuloA1</strain>
    </source>
</reference>
<name>A0ACC8XIL5_9FIRM</name>